<gene>
    <name evidence="3" type="ORF">ATF69_1046</name>
</gene>
<dbReference type="EMBL" id="VJWE01000011">
    <property type="protein sequence ID" value="TWG39178.1"/>
    <property type="molecule type" value="Genomic_DNA"/>
</dbReference>
<feature type="domain" description="Anti-sigma K factor RskA C-terminal" evidence="2">
    <location>
        <begin position="125"/>
        <end position="246"/>
    </location>
</feature>
<evidence type="ECO:0000313" key="4">
    <source>
        <dbReference type="Proteomes" id="UP000321485"/>
    </source>
</evidence>
<keyword evidence="1" id="KW-0812">Transmembrane</keyword>
<dbReference type="PANTHER" id="PTHR37461:SF1">
    <property type="entry name" value="ANTI-SIGMA-K FACTOR RSKA"/>
    <property type="match status" value="1"/>
</dbReference>
<dbReference type="GeneID" id="51110116"/>
<dbReference type="GO" id="GO:0006417">
    <property type="term" value="P:regulation of translation"/>
    <property type="evidence" value="ECO:0007669"/>
    <property type="project" value="TreeGrafter"/>
</dbReference>
<dbReference type="InterPro" id="IPR018764">
    <property type="entry name" value="RskA_C"/>
</dbReference>
<organism evidence="3 4">
    <name type="scientific">Acidovorax delafieldii</name>
    <name type="common">Pseudomonas delafieldii</name>
    <dbReference type="NCBI Taxonomy" id="47920"/>
    <lineage>
        <taxon>Bacteria</taxon>
        <taxon>Pseudomonadati</taxon>
        <taxon>Pseudomonadota</taxon>
        <taxon>Betaproteobacteria</taxon>
        <taxon>Burkholderiales</taxon>
        <taxon>Comamonadaceae</taxon>
        <taxon>Acidovorax</taxon>
    </lineage>
</organism>
<comment type="caution">
    <text evidence="3">The sequence shown here is derived from an EMBL/GenBank/DDBJ whole genome shotgun (WGS) entry which is preliminary data.</text>
</comment>
<protein>
    <submittedName>
        <fullName evidence="3">Anti-sigma-K factor RskA</fullName>
    </submittedName>
</protein>
<dbReference type="Proteomes" id="UP000321485">
    <property type="component" value="Unassembled WGS sequence"/>
</dbReference>
<proteinExistence type="predicted"/>
<name>A0A561XSU6_ACIDE</name>
<feature type="transmembrane region" description="Helical" evidence="1">
    <location>
        <begin position="113"/>
        <end position="135"/>
    </location>
</feature>
<dbReference type="PANTHER" id="PTHR37461">
    <property type="entry name" value="ANTI-SIGMA-K FACTOR RSKA"/>
    <property type="match status" value="1"/>
</dbReference>
<dbReference type="RefSeq" id="WP_146870100.1">
    <property type="nucleotide sequence ID" value="NZ_CAXUSK020000001.1"/>
</dbReference>
<evidence type="ECO:0000313" key="3">
    <source>
        <dbReference type="EMBL" id="TWG39178.1"/>
    </source>
</evidence>
<keyword evidence="1" id="KW-0472">Membrane</keyword>
<dbReference type="AlphaFoldDB" id="A0A561XSU6"/>
<dbReference type="Pfam" id="PF10099">
    <property type="entry name" value="RskA_C"/>
    <property type="match status" value="1"/>
</dbReference>
<dbReference type="GO" id="GO:0016989">
    <property type="term" value="F:sigma factor antagonist activity"/>
    <property type="evidence" value="ECO:0007669"/>
    <property type="project" value="TreeGrafter"/>
</dbReference>
<accession>A0A561XSU6</accession>
<sequence length="256" mass="27260">MTDQRNTPPTPLPEDLSVLAGEYVLGTLPAAERQGVQQRLPGDKALQQAVAEWEARLLPLTQLAEPIAPPAALWARIDQSLQATSAQPAATSVTSQPRAKTERKPSVRWWDHLGLWRALAGSGFAMAAVLAAVLVTRTAPVAAPPQFMVVLVAPQDKAPGWVVQASSPRQISLIPLGVAEVPADKALEFWTKADGWSGPVSLGLVQPGQPLQIPLDKLPPLQPNQLFELTLEPPTGSPIGKPTGPIQFIGRAVKVL</sequence>
<evidence type="ECO:0000256" key="1">
    <source>
        <dbReference type="SAM" id="Phobius"/>
    </source>
</evidence>
<evidence type="ECO:0000259" key="2">
    <source>
        <dbReference type="Pfam" id="PF10099"/>
    </source>
</evidence>
<keyword evidence="1" id="KW-1133">Transmembrane helix</keyword>
<dbReference type="GO" id="GO:0005886">
    <property type="term" value="C:plasma membrane"/>
    <property type="evidence" value="ECO:0007669"/>
    <property type="project" value="InterPro"/>
</dbReference>
<dbReference type="InterPro" id="IPR051474">
    <property type="entry name" value="Anti-sigma-K/W_factor"/>
</dbReference>
<reference evidence="3 4" key="1">
    <citation type="journal article" date="2015" name="Stand. Genomic Sci.">
        <title>Genomic Encyclopedia of Bacterial and Archaeal Type Strains, Phase III: the genomes of soil and plant-associated and newly described type strains.</title>
        <authorList>
            <person name="Whitman W.B."/>
            <person name="Woyke T."/>
            <person name="Klenk H.P."/>
            <person name="Zhou Y."/>
            <person name="Lilburn T.G."/>
            <person name="Beck B.J."/>
            <person name="De Vos P."/>
            <person name="Vandamme P."/>
            <person name="Eisen J.A."/>
            <person name="Garrity G."/>
            <person name="Hugenholtz P."/>
            <person name="Kyrpides N.C."/>
        </authorList>
    </citation>
    <scope>NUCLEOTIDE SEQUENCE [LARGE SCALE GENOMIC DNA]</scope>
    <source>
        <strain evidence="3 4">DSM 64</strain>
    </source>
</reference>